<dbReference type="Gene3D" id="3.30.300.30">
    <property type="match status" value="1"/>
</dbReference>
<dbReference type="InterPro" id="IPR025110">
    <property type="entry name" value="AMP-bd_C"/>
</dbReference>
<comment type="caution">
    <text evidence="3">The sequence shown here is derived from an EMBL/GenBank/DDBJ whole genome shotgun (WGS) entry which is preliminary data.</text>
</comment>
<dbReference type="PANTHER" id="PTHR43767:SF7">
    <property type="entry name" value="MEDIUM_LONG-CHAIN-FATTY-ACID--COA LIGASE FADD8"/>
    <property type="match status" value="1"/>
</dbReference>
<protein>
    <submittedName>
        <fullName evidence="3">AMP-binding protein</fullName>
    </submittedName>
</protein>
<dbReference type="SUPFAM" id="SSF56801">
    <property type="entry name" value="Acetyl-CoA synthetase-like"/>
    <property type="match status" value="1"/>
</dbReference>
<gene>
    <name evidence="3" type="ORF">HND93_20365</name>
</gene>
<dbReference type="Pfam" id="PF00501">
    <property type="entry name" value="AMP-binding"/>
    <property type="match status" value="2"/>
</dbReference>
<dbReference type="InterPro" id="IPR042099">
    <property type="entry name" value="ANL_N_sf"/>
</dbReference>
<evidence type="ECO:0000259" key="2">
    <source>
        <dbReference type="Pfam" id="PF13193"/>
    </source>
</evidence>
<evidence type="ECO:0000259" key="1">
    <source>
        <dbReference type="Pfam" id="PF00501"/>
    </source>
</evidence>
<feature type="domain" description="AMP-dependent synthetase/ligase" evidence="1">
    <location>
        <begin position="4"/>
        <end position="134"/>
    </location>
</feature>
<dbReference type="RefSeq" id="WP_180283840.1">
    <property type="nucleotide sequence ID" value="NZ_JABFDB010000014.1"/>
</dbReference>
<reference evidence="3 4" key="1">
    <citation type="submission" date="2020-05" db="EMBL/GenBank/DDBJ databases">
        <title>Azospirillum oleiclasticum sp. nov, a nitrogen-fixing and heavy crude oil-emulsifying bacterium isolated from the crude oil of Yumen Oilfield.</title>
        <authorList>
            <person name="Wu D."/>
            <person name="Cai M."/>
            <person name="Zhang X."/>
        </authorList>
    </citation>
    <scope>NUCLEOTIDE SEQUENCE [LARGE SCALE GENOMIC DNA]</scope>
    <source>
        <strain evidence="3 4">ROY-1-1-2</strain>
    </source>
</reference>
<dbReference type="InterPro" id="IPR045851">
    <property type="entry name" value="AMP-bd_C_sf"/>
</dbReference>
<dbReference type="InterPro" id="IPR000873">
    <property type="entry name" value="AMP-dep_synth/lig_dom"/>
</dbReference>
<dbReference type="PANTHER" id="PTHR43767">
    <property type="entry name" value="LONG-CHAIN-FATTY-ACID--COA LIGASE"/>
    <property type="match status" value="1"/>
</dbReference>
<dbReference type="Gene3D" id="3.40.50.12780">
    <property type="entry name" value="N-terminal domain of ligase-like"/>
    <property type="match status" value="2"/>
</dbReference>
<accession>A0ABX2TE62</accession>
<name>A0ABX2TE62_9PROT</name>
<feature type="domain" description="AMP-binding enzyme C-terminal" evidence="2">
    <location>
        <begin position="380"/>
        <end position="455"/>
    </location>
</feature>
<evidence type="ECO:0000313" key="4">
    <source>
        <dbReference type="Proteomes" id="UP000584642"/>
    </source>
</evidence>
<proteinExistence type="predicted"/>
<evidence type="ECO:0000313" key="3">
    <source>
        <dbReference type="EMBL" id="NYZ22075.1"/>
    </source>
</evidence>
<dbReference type="Proteomes" id="UP000584642">
    <property type="component" value="Unassembled WGS sequence"/>
</dbReference>
<keyword evidence="4" id="KW-1185">Reference proteome</keyword>
<organism evidence="3 4">
    <name type="scientific">Azospirillum oleiclasticum</name>
    <dbReference type="NCBI Taxonomy" id="2735135"/>
    <lineage>
        <taxon>Bacteria</taxon>
        <taxon>Pseudomonadati</taxon>
        <taxon>Pseudomonadota</taxon>
        <taxon>Alphaproteobacteria</taxon>
        <taxon>Rhodospirillales</taxon>
        <taxon>Azospirillaceae</taxon>
        <taxon>Azospirillum</taxon>
    </lineage>
</organism>
<dbReference type="EMBL" id="JABFDB010000014">
    <property type="protein sequence ID" value="NYZ22075.1"/>
    <property type="molecule type" value="Genomic_DNA"/>
</dbReference>
<sequence>MLHKRVELWSDWVALVGRSCNRDEVRLTYADLYRRVDRLADGLRRLGVRSGDRVGILMDNRSGCEAMVGVLAIHRLRCVFVPLNARYAPAEVAYAIDKAECTAVIAASDRIAKLKTVRQNLPTLKHVVALDDADGLGPTYAEVIEAGDPVASAWPKVTPDDVVQSFFPCFVTAGPRCLVLPSWWAGGTSVMGPSMAVEDVLARLRRERSTIYYAVPSFFIFLLEAFDRGRHDLSSVRQFVYGGAAMSREVIGKLAQAFPRIRLMQTYGSTELGPSGTVLDPEHPLTRLGSIGRPMPSVEVALVDETGKPVPTGDVGEIAIKAPCVLERCYKDPENTAAAFRDGWLLSGDLGRADDDGFLYHVDRKKDMIIRGGHNIGPMEIENVLFQHPGVAEAAAVAVPHPRLGEDIHVFVVCRTGASPTDEELAAFCRERLADDKVPRRITFVDALPRNPMGKVLKTTLRQMAVETSDG</sequence>
<dbReference type="Pfam" id="PF13193">
    <property type="entry name" value="AMP-binding_C"/>
    <property type="match status" value="1"/>
</dbReference>
<dbReference type="InterPro" id="IPR050237">
    <property type="entry name" value="ATP-dep_AMP-bd_enzyme"/>
</dbReference>
<feature type="domain" description="AMP-dependent synthetase/ligase" evidence="1">
    <location>
        <begin position="155"/>
        <end position="326"/>
    </location>
</feature>